<organism evidence="1 2">
    <name type="scientific">Xenopus laevis</name>
    <name type="common">African clawed frog</name>
    <dbReference type="NCBI Taxonomy" id="8355"/>
    <lineage>
        <taxon>Eukaryota</taxon>
        <taxon>Metazoa</taxon>
        <taxon>Chordata</taxon>
        <taxon>Craniata</taxon>
        <taxon>Vertebrata</taxon>
        <taxon>Euteleostomi</taxon>
        <taxon>Amphibia</taxon>
        <taxon>Batrachia</taxon>
        <taxon>Anura</taxon>
        <taxon>Pipoidea</taxon>
        <taxon>Pipidae</taxon>
        <taxon>Xenopodinae</taxon>
        <taxon>Xenopus</taxon>
        <taxon>Xenopus</taxon>
    </lineage>
</organism>
<dbReference type="Proteomes" id="UP000694892">
    <property type="component" value="Chromosome 1S"/>
</dbReference>
<evidence type="ECO:0000313" key="2">
    <source>
        <dbReference type="Proteomes" id="UP000694892"/>
    </source>
</evidence>
<protein>
    <submittedName>
        <fullName evidence="1">Uncharacterized protein</fullName>
    </submittedName>
</protein>
<proteinExistence type="predicted"/>
<evidence type="ECO:0000313" key="1">
    <source>
        <dbReference type="EMBL" id="OCT98589.1"/>
    </source>
</evidence>
<reference evidence="2" key="1">
    <citation type="journal article" date="2016" name="Nature">
        <title>Genome evolution in the allotetraploid frog Xenopus laevis.</title>
        <authorList>
            <person name="Session A.M."/>
            <person name="Uno Y."/>
            <person name="Kwon T."/>
            <person name="Chapman J.A."/>
            <person name="Toyoda A."/>
            <person name="Takahashi S."/>
            <person name="Fukui A."/>
            <person name="Hikosaka A."/>
            <person name="Suzuki A."/>
            <person name="Kondo M."/>
            <person name="van Heeringen S.J."/>
            <person name="Quigley I."/>
            <person name="Heinz S."/>
            <person name="Ogino H."/>
            <person name="Ochi H."/>
            <person name="Hellsten U."/>
            <person name="Lyons J.B."/>
            <person name="Simakov O."/>
            <person name="Putnam N."/>
            <person name="Stites J."/>
            <person name="Kuroki Y."/>
            <person name="Tanaka T."/>
            <person name="Michiue T."/>
            <person name="Watanabe M."/>
            <person name="Bogdanovic O."/>
            <person name="Lister R."/>
            <person name="Georgiou G."/>
            <person name="Paranjpe S.S."/>
            <person name="van Kruijsbergen I."/>
            <person name="Shu S."/>
            <person name="Carlson J."/>
            <person name="Kinoshita T."/>
            <person name="Ohta Y."/>
            <person name="Mawaribuchi S."/>
            <person name="Jenkins J."/>
            <person name="Grimwood J."/>
            <person name="Schmutz J."/>
            <person name="Mitros T."/>
            <person name="Mozaffari S.V."/>
            <person name="Suzuki Y."/>
            <person name="Haramoto Y."/>
            <person name="Yamamoto T.S."/>
            <person name="Takagi C."/>
            <person name="Heald R."/>
            <person name="Miller K."/>
            <person name="Haudenschild C."/>
            <person name="Kitzman J."/>
            <person name="Nakayama T."/>
            <person name="Izutsu Y."/>
            <person name="Robert J."/>
            <person name="Fortriede J."/>
            <person name="Burns K."/>
            <person name="Lotay V."/>
            <person name="Karimi K."/>
            <person name="Yasuoka Y."/>
            <person name="Dichmann D.S."/>
            <person name="Flajnik M.F."/>
            <person name="Houston D.W."/>
            <person name="Shendure J."/>
            <person name="DuPasquier L."/>
            <person name="Vize P.D."/>
            <person name="Zorn A.M."/>
            <person name="Ito M."/>
            <person name="Marcotte E.M."/>
            <person name="Wallingford J.B."/>
            <person name="Ito Y."/>
            <person name="Asashima M."/>
            <person name="Ueno N."/>
            <person name="Matsuda Y."/>
            <person name="Veenstra G.J."/>
            <person name="Fujiyama A."/>
            <person name="Harland R.M."/>
            <person name="Taira M."/>
            <person name="Rokhsar D.S."/>
        </authorList>
    </citation>
    <scope>NUCLEOTIDE SEQUENCE [LARGE SCALE GENOMIC DNA]</scope>
    <source>
        <strain evidence="2">J</strain>
    </source>
</reference>
<name>A0A974DUY8_XENLA</name>
<accession>A0A974DUY8</accession>
<dbReference type="EMBL" id="CM004467">
    <property type="protein sequence ID" value="OCT98589.1"/>
    <property type="molecule type" value="Genomic_DNA"/>
</dbReference>
<gene>
    <name evidence="1" type="ORF">XELAEV_18010822mg</name>
</gene>
<dbReference type="AlphaFoldDB" id="A0A974DUY8"/>
<sequence>MKRFCPGSLLDVIDCATDLLDSSLPGAQRLKQIRLNKHPLCVWESVRFRGEEETERRGSKAASGKADCARLELNCARGSLALCATTALAPFPLL</sequence>